<gene>
    <name evidence="10" type="ORF">FM069_21245</name>
</gene>
<dbReference type="EMBL" id="VJOY01000032">
    <property type="protein sequence ID" value="TRX72760.1"/>
    <property type="molecule type" value="Genomic_DNA"/>
</dbReference>
<evidence type="ECO:0000256" key="7">
    <source>
        <dbReference type="ARBA" id="ARBA00023114"/>
    </source>
</evidence>
<keyword evidence="7" id="KW-0626">Porin</keyword>
<protein>
    <submittedName>
        <fullName evidence="10">Carbohydrate porin</fullName>
    </submittedName>
</protein>
<evidence type="ECO:0000256" key="8">
    <source>
        <dbReference type="ARBA" id="ARBA00023136"/>
    </source>
</evidence>
<evidence type="ECO:0000256" key="1">
    <source>
        <dbReference type="ARBA" id="ARBA00004571"/>
    </source>
</evidence>
<comment type="similarity">
    <text evidence="2">Belongs to the porin LamB (TC 1.B.3) family.</text>
</comment>
<sequence>MNGYRGRTAALAVAGLLLAPACGAWEFKGYGRAGLGGAEGGGRQGCFQLPGAPAKYRLGNECEDYWELQLSDDLYRGADGTVLKLEGMASLTHFYDRSPSFDGDNGRARLPQLWAALQPPLLGGGSVWAGRRYYKRHDVHLNDFYYWNPSGTGFGLEDLPLGRYALSYAFLREDTVEQPDKANRHDLHLAGLAPNPGGTVELGLSYVQKAGQVRGAHSGWSFTAEHVQHGFLGGENRLVAQYGQGPGIGLGQTGELTDDRHVSRLRLLDTVIWQVTERVGGQVLALVQRDREAEGRATWRSVGVRPAYAVSEHFKLVVELGHDSLEPARGATRRLDKLTLAPTLSAGPAFMTRPELRLYYTYARWNRAAQQAADPGGTLSDSGVFGASRHGSNVGVQLETWW</sequence>
<dbReference type="GO" id="GO:0006811">
    <property type="term" value="P:monoatomic ion transport"/>
    <property type="evidence" value="ECO:0007669"/>
    <property type="project" value="UniProtKB-KW"/>
</dbReference>
<comment type="caution">
    <text evidence="10">The sequence shown here is derived from an EMBL/GenBank/DDBJ whole genome shotgun (WGS) entry which is preliminary data.</text>
</comment>
<keyword evidence="4" id="KW-1134">Transmembrane beta strand</keyword>
<keyword evidence="11" id="KW-1185">Reference proteome</keyword>
<evidence type="ECO:0000256" key="2">
    <source>
        <dbReference type="ARBA" id="ARBA00007055"/>
    </source>
</evidence>
<evidence type="ECO:0000313" key="11">
    <source>
        <dbReference type="Proteomes" id="UP000315235"/>
    </source>
</evidence>
<evidence type="ECO:0000313" key="10">
    <source>
        <dbReference type="EMBL" id="TRX72760.1"/>
    </source>
</evidence>
<dbReference type="PANTHER" id="PTHR38762:SF1">
    <property type="entry name" value="CRYPTIC OUTER MEMBRANE PORIN BGLH-RELATED"/>
    <property type="match status" value="1"/>
</dbReference>
<keyword evidence="8" id="KW-0472">Membrane</keyword>
<dbReference type="GO" id="GO:0015774">
    <property type="term" value="P:polysaccharide transport"/>
    <property type="evidence" value="ECO:0007669"/>
    <property type="project" value="TreeGrafter"/>
</dbReference>
<evidence type="ECO:0000256" key="6">
    <source>
        <dbReference type="ARBA" id="ARBA00023065"/>
    </source>
</evidence>
<keyword evidence="5" id="KW-0812">Transmembrane</keyword>
<dbReference type="GO" id="GO:0015288">
    <property type="term" value="F:porin activity"/>
    <property type="evidence" value="ECO:0007669"/>
    <property type="project" value="UniProtKB-KW"/>
</dbReference>
<comment type="subcellular location">
    <subcellularLocation>
        <location evidence="1">Cell outer membrane</location>
        <topology evidence="1">Multi-pass membrane protein</topology>
    </subcellularLocation>
</comment>
<proteinExistence type="inferred from homology"/>
<accession>A0A553GTG7</accession>
<reference evidence="10 11" key="1">
    <citation type="submission" date="2019-07" db="EMBL/GenBank/DDBJ databases">
        <title>Pseudomonas mangiferae sp. nov., isolated from bark of mango tree in Thailand.</title>
        <authorList>
            <person name="Srisuk N."/>
            <person name="Anurat P."/>
        </authorList>
    </citation>
    <scope>NUCLEOTIDE SEQUENCE [LARGE SCALE GENOMIC DNA]</scope>
    <source>
        <strain evidence="10 11">DMKU_BBB3-04</strain>
    </source>
</reference>
<name>A0A553GTG7_9PSED</name>
<dbReference type="SUPFAM" id="SSF56935">
    <property type="entry name" value="Porins"/>
    <property type="match status" value="1"/>
</dbReference>
<dbReference type="Gene3D" id="2.40.170.10">
    <property type="entry name" value="Porin, LamB type"/>
    <property type="match status" value="1"/>
</dbReference>
<dbReference type="AlphaFoldDB" id="A0A553GTG7"/>
<dbReference type="OrthoDB" id="106611at2"/>
<dbReference type="GO" id="GO:0009279">
    <property type="term" value="C:cell outer membrane"/>
    <property type="evidence" value="ECO:0007669"/>
    <property type="project" value="UniProtKB-SubCell"/>
</dbReference>
<dbReference type="PANTHER" id="PTHR38762">
    <property type="entry name" value="CRYPTIC OUTER MEMBRANE PORIN BGLH-RELATED"/>
    <property type="match status" value="1"/>
</dbReference>
<dbReference type="InterPro" id="IPR036998">
    <property type="entry name" value="Porin_LamB_sf"/>
</dbReference>
<evidence type="ECO:0000256" key="5">
    <source>
        <dbReference type="ARBA" id="ARBA00022692"/>
    </source>
</evidence>
<dbReference type="InterPro" id="IPR050286">
    <property type="entry name" value="G_neg_Bact_CarbUptk_Porin"/>
</dbReference>
<dbReference type="RefSeq" id="WP_143490412.1">
    <property type="nucleotide sequence ID" value="NZ_VJOY01000032.1"/>
</dbReference>
<evidence type="ECO:0000256" key="4">
    <source>
        <dbReference type="ARBA" id="ARBA00022452"/>
    </source>
</evidence>
<organism evidence="10 11">
    <name type="scientific">Pseudomonas mangiferae</name>
    <dbReference type="NCBI Taxonomy" id="2593654"/>
    <lineage>
        <taxon>Bacteria</taxon>
        <taxon>Pseudomonadati</taxon>
        <taxon>Pseudomonadota</taxon>
        <taxon>Gammaproteobacteria</taxon>
        <taxon>Pseudomonadales</taxon>
        <taxon>Pseudomonadaceae</taxon>
        <taxon>Pseudomonas</taxon>
    </lineage>
</organism>
<dbReference type="GO" id="GO:0046930">
    <property type="term" value="C:pore complex"/>
    <property type="evidence" value="ECO:0007669"/>
    <property type="project" value="UniProtKB-KW"/>
</dbReference>
<evidence type="ECO:0000256" key="9">
    <source>
        <dbReference type="ARBA" id="ARBA00023237"/>
    </source>
</evidence>
<dbReference type="GO" id="GO:0015144">
    <property type="term" value="F:carbohydrate transmembrane transporter activity"/>
    <property type="evidence" value="ECO:0007669"/>
    <property type="project" value="TreeGrafter"/>
</dbReference>
<evidence type="ECO:0000256" key="3">
    <source>
        <dbReference type="ARBA" id="ARBA00022448"/>
    </source>
</evidence>
<dbReference type="CDD" id="cd01346">
    <property type="entry name" value="Maltoporin-like"/>
    <property type="match status" value="1"/>
</dbReference>
<dbReference type="InterPro" id="IPR003192">
    <property type="entry name" value="Porin_LamB"/>
</dbReference>
<dbReference type="Proteomes" id="UP000315235">
    <property type="component" value="Unassembled WGS sequence"/>
</dbReference>
<dbReference type="Pfam" id="PF02264">
    <property type="entry name" value="LamB"/>
    <property type="match status" value="1"/>
</dbReference>
<keyword evidence="3" id="KW-0813">Transport</keyword>
<keyword evidence="6" id="KW-0406">Ion transport</keyword>
<keyword evidence="9" id="KW-0998">Cell outer membrane</keyword>